<dbReference type="PROSITE" id="PS50011">
    <property type="entry name" value="PROTEIN_KINASE_DOM"/>
    <property type="match status" value="1"/>
</dbReference>
<comment type="caution">
    <text evidence="7">The sequence shown here is derived from an EMBL/GenBank/DDBJ whole genome shotgun (WGS) entry which is preliminary data.</text>
</comment>
<protein>
    <recommendedName>
        <fullName evidence="6">Protein kinase domain-containing protein</fullName>
    </recommendedName>
</protein>
<dbReference type="SUPFAM" id="SSF56112">
    <property type="entry name" value="Protein kinase-like (PK-like)"/>
    <property type="match status" value="1"/>
</dbReference>
<feature type="compositionally biased region" description="Low complexity" evidence="5">
    <location>
        <begin position="897"/>
        <end position="910"/>
    </location>
</feature>
<organism evidence="7 8">
    <name type="scientific">Podila minutissima</name>
    <dbReference type="NCBI Taxonomy" id="64525"/>
    <lineage>
        <taxon>Eukaryota</taxon>
        <taxon>Fungi</taxon>
        <taxon>Fungi incertae sedis</taxon>
        <taxon>Mucoromycota</taxon>
        <taxon>Mortierellomycotina</taxon>
        <taxon>Mortierellomycetes</taxon>
        <taxon>Mortierellales</taxon>
        <taxon>Mortierellaceae</taxon>
        <taxon>Podila</taxon>
    </lineage>
</organism>
<dbReference type="EMBL" id="JAAAUY010000211">
    <property type="protein sequence ID" value="KAF9333283.1"/>
    <property type="molecule type" value="Genomic_DNA"/>
</dbReference>
<proteinExistence type="inferred from homology"/>
<dbReference type="Pfam" id="PF07714">
    <property type="entry name" value="PK_Tyr_Ser-Thr"/>
    <property type="match status" value="1"/>
</dbReference>
<dbReference type="Proteomes" id="UP000696485">
    <property type="component" value="Unassembled WGS sequence"/>
</dbReference>
<dbReference type="GO" id="GO:0004674">
    <property type="term" value="F:protein serine/threonine kinase activity"/>
    <property type="evidence" value="ECO:0007669"/>
    <property type="project" value="TreeGrafter"/>
</dbReference>
<gene>
    <name evidence="7" type="ORF">BG006_003821</name>
</gene>
<dbReference type="Gene3D" id="1.10.510.10">
    <property type="entry name" value="Transferase(Phosphotransferase) domain 1"/>
    <property type="match status" value="1"/>
</dbReference>
<feature type="region of interest" description="Disordered" evidence="5">
    <location>
        <begin position="1429"/>
        <end position="1462"/>
    </location>
</feature>
<evidence type="ECO:0000256" key="3">
    <source>
        <dbReference type="ARBA" id="ARBA00022840"/>
    </source>
</evidence>
<reference evidence="7" key="1">
    <citation type="journal article" date="2020" name="Fungal Divers.">
        <title>Resolving the Mortierellaceae phylogeny through synthesis of multi-gene phylogenetics and phylogenomics.</title>
        <authorList>
            <person name="Vandepol N."/>
            <person name="Liber J."/>
            <person name="Desiro A."/>
            <person name="Na H."/>
            <person name="Kennedy M."/>
            <person name="Barry K."/>
            <person name="Grigoriev I.V."/>
            <person name="Miller A.N."/>
            <person name="O'Donnell K."/>
            <person name="Stajich J.E."/>
            <person name="Bonito G."/>
        </authorList>
    </citation>
    <scope>NUCLEOTIDE SEQUENCE</scope>
    <source>
        <strain evidence="7">NVP1</strain>
    </source>
</reference>
<dbReference type="PANTHER" id="PTHR44329">
    <property type="entry name" value="SERINE/THREONINE-PROTEIN KINASE TNNI3K-RELATED"/>
    <property type="match status" value="1"/>
</dbReference>
<feature type="compositionally biased region" description="Basic and acidic residues" evidence="5">
    <location>
        <begin position="1432"/>
        <end position="1442"/>
    </location>
</feature>
<feature type="compositionally biased region" description="Low complexity" evidence="5">
    <location>
        <begin position="18"/>
        <end position="33"/>
    </location>
</feature>
<feature type="region of interest" description="Disordered" evidence="5">
    <location>
        <begin position="1"/>
        <end position="43"/>
    </location>
</feature>
<dbReference type="SUPFAM" id="SSF48403">
    <property type="entry name" value="Ankyrin repeat"/>
    <property type="match status" value="1"/>
</dbReference>
<feature type="region of interest" description="Disordered" evidence="5">
    <location>
        <begin position="893"/>
        <end position="914"/>
    </location>
</feature>
<keyword evidence="4" id="KW-0175">Coiled coil</keyword>
<feature type="compositionally biased region" description="Low complexity" evidence="5">
    <location>
        <begin position="539"/>
        <end position="559"/>
    </location>
</feature>
<feature type="compositionally biased region" description="Polar residues" evidence="5">
    <location>
        <begin position="684"/>
        <end position="705"/>
    </location>
</feature>
<feature type="coiled-coil region" evidence="4">
    <location>
        <begin position="335"/>
        <end position="372"/>
    </location>
</feature>
<dbReference type="InterPro" id="IPR001245">
    <property type="entry name" value="Ser-Thr/Tyr_kinase_cat_dom"/>
</dbReference>
<comment type="similarity">
    <text evidence="1">Belongs to the protein kinase superfamily. TKL Ser/Thr protein kinase family.</text>
</comment>
<feature type="compositionally biased region" description="Polar residues" evidence="5">
    <location>
        <begin position="568"/>
        <end position="592"/>
    </location>
</feature>
<feature type="region of interest" description="Disordered" evidence="5">
    <location>
        <begin position="507"/>
        <end position="632"/>
    </location>
</feature>
<feature type="region of interest" description="Disordered" evidence="5">
    <location>
        <begin position="684"/>
        <end position="709"/>
    </location>
</feature>
<dbReference type="InterPro" id="IPR036770">
    <property type="entry name" value="Ankyrin_rpt-contain_sf"/>
</dbReference>
<evidence type="ECO:0000256" key="4">
    <source>
        <dbReference type="SAM" id="Coils"/>
    </source>
</evidence>
<keyword evidence="8" id="KW-1185">Reference proteome</keyword>
<accession>A0A9P5VN22</accession>
<dbReference type="SMART" id="SM00248">
    <property type="entry name" value="ANK"/>
    <property type="match status" value="4"/>
</dbReference>
<evidence type="ECO:0000259" key="6">
    <source>
        <dbReference type="PROSITE" id="PS50011"/>
    </source>
</evidence>
<dbReference type="InterPro" id="IPR011009">
    <property type="entry name" value="Kinase-like_dom_sf"/>
</dbReference>
<dbReference type="GO" id="GO:0005524">
    <property type="term" value="F:ATP binding"/>
    <property type="evidence" value="ECO:0007669"/>
    <property type="project" value="UniProtKB-KW"/>
</dbReference>
<dbReference type="InterPro" id="IPR002110">
    <property type="entry name" value="Ankyrin_rpt"/>
</dbReference>
<feature type="compositionally biased region" description="Low complexity" evidence="5">
    <location>
        <begin position="507"/>
        <end position="527"/>
    </location>
</feature>
<evidence type="ECO:0000313" key="7">
    <source>
        <dbReference type="EMBL" id="KAF9333283.1"/>
    </source>
</evidence>
<evidence type="ECO:0000313" key="8">
    <source>
        <dbReference type="Proteomes" id="UP000696485"/>
    </source>
</evidence>
<dbReference type="Gene3D" id="1.25.40.20">
    <property type="entry name" value="Ankyrin repeat-containing domain"/>
    <property type="match status" value="2"/>
</dbReference>
<evidence type="ECO:0000256" key="2">
    <source>
        <dbReference type="ARBA" id="ARBA00022741"/>
    </source>
</evidence>
<keyword evidence="3" id="KW-0067">ATP-binding</keyword>
<name>A0A9P5VN22_9FUNG</name>
<dbReference type="PANTHER" id="PTHR44329:SF298">
    <property type="entry name" value="MIXED LINEAGE KINASE DOMAIN-LIKE PROTEIN"/>
    <property type="match status" value="1"/>
</dbReference>
<evidence type="ECO:0000256" key="5">
    <source>
        <dbReference type="SAM" id="MobiDB-lite"/>
    </source>
</evidence>
<dbReference type="InterPro" id="IPR000719">
    <property type="entry name" value="Prot_kinase_dom"/>
</dbReference>
<feature type="domain" description="Protein kinase" evidence="6">
    <location>
        <begin position="72"/>
        <end position="343"/>
    </location>
</feature>
<dbReference type="InterPro" id="IPR051681">
    <property type="entry name" value="Ser/Thr_Kinases-Pseudokinases"/>
</dbReference>
<keyword evidence="2" id="KW-0547">Nucleotide-binding</keyword>
<evidence type="ECO:0000256" key="1">
    <source>
        <dbReference type="ARBA" id="ARBA00005843"/>
    </source>
</evidence>
<sequence>MAMMHLQATYVPPPPMPATAFPHTSQTQQQQPQQPAPVPFKTPHGIESQDVPWLADLIARQAVRLFDSRQLQDLTPGVAIGHHYALHTAQAQIQVYQPGAPPTTTTCLAALKQYHRPADMIMELHQLLTTPASPYTNPLLGVVQLGDQNLTCLMVPFHPLGNLRQYIADHRASLSALQQMQIIHDIASGLEFLHQRGIHHLNLHTVNVLISMDGMAILTDFGRKNTRAEVGKPPKPTVELERVRSLATVFMAPEVLASGSYSSLSEVYALGMVMFELLAGHVAFEKELGNPGLSTKIMFGRQDVIPPNINSSPGPAYEALILKCWKLNPRERPHLSELKHQLEQLMDECRHKNELAKQEQQQQQQQQQQQMQAHVNIVNNHLSLSNAPPTLYTPNFITTTQVIVTESVRSVSVSTLNSSQQDVLLSAATGGSAKGENTSLSTKKPVEAWTIGQATASTVSQQRDALPVTSRALEISSGHRKNKSVSGAENLFTMPMTSNNVASVPAVPVAQPSSSQTQSSTAMSRASPADQGSNKGNIPSSPIPSASSSEVSASFSTSAWPMPPARASSASQENLNSKATSPPATSTISETKPSPIRISAGTTSYAPATLTPRDSSPKPVMSPSSFSPESLFNPGRNTMILADAIEQQQQEEPMPTHFNWRKMPRFPPQHIQSVGLSVQIVGNGNSGVQQDASSSTVPVQNGNQEQQKREKFRSYVATIEQSDQAQHHQVPVPQQTNQQPNAEITNDMSASSSTISIVKNGRSTRESVLLIPAFPEPPSTLHNRRISNVDVRYRANGRQTILPLLQEDRPHSFSSDDFGPNDRPASRVIPSAMPQEAVTGAPATGGLTTRGAYTPIASSDDVPVATLSTDIYSAARNGDLEELKHFLNNTLHRSISDDSSGSSNGNNRTRSSFRRTRASVADMLDEYEPIERLPVLCCAAVARKNKYQALKMVLKAGANVEGKEQRAGNTPLHLVCETADPPVPAVAQIRYRQDEHSNPVRMESVLDLLDDPEMSQLSLLDLTPADGENQEEFNINDDETEEGQEEALKRVDEFDEQEQQALNRVREDSESITSVHANEDDQGINGSSFNLQRASVMSGINGSYYQMKDRILLKGGLEDQIRLLVLAGSPLDTPNSRGETPLLLLLRHHDNVSALATLLRLGADPTMQAPFGPGLNPTEIHVDPRSVLAPGARNILSKKLFASRLNPLLVQQQLQQQSGEDPNHILVMHGSALAHAAYNLRVECVKYLLEHEVECSDPVLIEQAIIACQHSVAAKVNPSLVQLQNKIVLLLERNWSGGEGRRRRRRVADRVLNRKRKPARSNALLTALAVSADTGPAPALDTGESALAREMAPQLKILTGRMSGYGSGKISASLGAIPTTHLYAIDGPTGQEIQLISHHGFQGTASPTSPGFPSSGSMNGFQQQMNHQYWPSDEHERQRESPGEMQSWHNAAGVGVGVRPGGERKDVFRRIRNVGKRYKANA</sequence>